<organism evidence="1">
    <name type="scientific">Arundo donax</name>
    <name type="common">Giant reed</name>
    <name type="synonym">Donax arundinaceus</name>
    <dbReference type="NCBI Taxonomy" id="35708"/>
    <lineage>
        <taxon>Eukaryota</taxon>
        <taxon>Viridiplantae</taxon>
        <taxon>Streptophyta</taxon>
        <taxon>Embryophyta</taxon>
        <taxon>Tracheophyta</taxon>
        <taxon>Spermatophyta</taxon>
        <taxon>Magnoliopsida</taxon>
        <taxon>Liliopsida</taxon>
        <taxon>Poales</taxon>
        <taxon>Poaceae</taxon>
        <taxon>PACMAD clade</taxon>
        <taxon>Arundinoideae</taxon>
        <taxon>Arundineae</taxon>
        <taxon>Arundo</taxon>
    </lineage>
</organism>
<protein>
    <submittedName>
        <fullName evidence="1">Uncharacterized protein</fullName>
    </submittedName>
</protein>
<sequence length="72" mass="7971">MALRSTRMHARCSRQCHKGGEIELNSPRQRRGDHTRCKSGNQTISLQCELACAGKPNTKQMHSPIQVKAGLA</sequence>
<name>A0A0A8YIP2_ARUDO</name>
<dbReference type="EMBL" id="GBRH01272512">
    <property type="protein sequence ID" value="JAD25383.1"/>
    <property type="molecule type" value="Transcribed_RNA"/>
</dbReference>
<dbReference type="AlphaFoldDB" id="A0A0A8YIP2"/>
<accession>A0A0A8YIP2</accession>
<reference evidence="1" key="1">
    <citation type="submission" date="2014-09" db="EMBL/GenBank/DDBJ databases">
        <authorList>
            <person name="Magalhaes I.L.F."/>
            <person name="Oliveira U."/>
            <person name="Santos F.R."/>
            <person name="Vidigal T.H.D.A."/>
            <person name="Brescovit A.D."/>
            <person name="Santos A.J."/>
        </authorList>
    </citation>
    <scope>NUCLEOTIDE SEQUENCE</scope>
    <source>
        <tissue evidence="1">Shoot tissue taken approximately 20 cm above the soil surface</tissue>
    </source>
</reference>
<evidence type="ECO:0000313" key="1">
    <source>
        <dbReference type="EMBL" id="JAD25383.1"/>
    </source>
</evidence>
<reference evidence="1" key="2">
    <citation type="journal article" date="2015" name="Data Brief">
        <title>Shoot transcriptome of the giant reed, Arundo donax.</title>
        <authorList>
            <person name="Barrero R.A."/>
            <person name="Guerrero F.D."/>
            <person name="Moolhuijzen P."/>
            <person name="Goolsby J.A."/>
            <person name="Tidwell J."/>
            <person name="Bellgard S.E."/>
            <person name="Bellgard M.I."/>
        </authorList>
    </citation>
    <scope>NUCLEOTIDE SEQUENCE</scope>
    <source>
        <tissue evidence="1">Shoot tissue taken approximately 20 cm above the soil surface</tissue>
    </source>
</reference>
<proteinExistence type="predicted"/>